<evidence type="ECO:0000313" key="2">
    <source>
        <dbReference type="EMBL" id="CAD6191574.1"/>
    </source>
</evidence>
<dbReference type="AlphaFoldDB" id="A0A8S1H7X8"/>
<feature type="compositionally biased region" description="Polar residues" evidence="1">
    <location>
        <begin position="14"/>
        <end position="28"/>
    </location>
</feature>
<gene>
    <name evidence="2" type="ORF">CAUJ_LOCUS7493</name>
</gene>
<evidence type="ECO:0000256" key="1">
    <source>
        <dbReference type="SAM" id="MobiDB-lite"/>
    </source>
</evidence>
<sequence length="258" mass="28854">MTVQKELNNELRDSSTQNATTELTTAASPISEREKTEDDFIDERNLIRMPCCHNFCVSCAKKEKRETHLKCSYVLGESPEKAVPSPPAKASRDGISRSPVRGVGLPRESLDFSNRTQYSATLHRSSSSSAISHKTCKLQKAQDKCKVWYTFAYGEKRAAICVDQTCNYGDLMTRLAMYLGISLITHIIRLRARESSSDESSGSCLGAHIGNVPNEKRLTDLHLPRGRPLIVEVIEKRNTVEVKARASPKCDDSEDREF</sequence>
<dbReference type="EMBL" id="CAJGYM010000022">
    <property type="protein sequence ID" value="CAD6191574.1"/>
    <property type="molecule type" value="Genomic_DNA"/>
</dbReference>
<evidence type="ECO:0000313" key="3">
    <source>
        <dbReference type="Proteomes" id="UP000835052"/>
    </source>
</evidence>
<feature type="region of interest" description="Disordered" evidence="1">
    <location>
        <begin position="78"/>
        <end position="100"/>
    </location>
</feature>
<protein>
    <submittedName>
        <fullName evidence="2">Uncharacterized protein</fullName>
    </submittedName>
</protein>
<name>A0A8S1H7X8_9PELO</name>
<reference evidence="2" key="1">
    <citation type="submission" date="2020-10" db="EMBL/GenBank/DDBJ databases">
        <authorList>
            <person name="Kikuchi T."/>
        </authorList>
    </citation>
    <scope>NUCLEOTIDE SEQUENCE</scope>
    <source>
        <strain evidence="2">NKZ352</strain>
    </source>
</reference>
<organism evidence="2 3">
    <name type="scientific">Caenorhabditis auriculariae</name>
    <dbReference type="NCBI Taxonomy" id="2777116"/>
    <lineage>
        <taxon>Eukaryota</taxon>
        <taxon>Metazoa</taxon>
        <taxon>Ecdysozoa</taxon>
        <taxon>Nematoda</taxon>
        <taxon>Chromadorea</taxon>
        <taxon>Rhabditida</taxon>
        <taxon>Rhabditina</taxon>
        <taxon>Rhabditomorpha</taxon>
        <taxon>Rhabditoidea</taxon>
        <taxon>Rhabditidae</taxon>
        <taxon>Peloderinae</taxon>
        <taxon>Caenorhabditis</taxon>
    </lineage>
</organism>
<feature type="region of interest" description="Disordered" evidence="1">
    <location>
        <begin position="1"/>
        <end position="37"/>
    </location>
</feature>
<dbReference type="Proteomes" id="UP000835052">
    <property type="component" value="Unassembled WGS sequence"/>
</dbReference>
<accession>A0A8S1H7X8</accession>
<keyword evidence="3" id="KW-1185">Reference proteome</keyword>
<comment type="caution">
    <text evidence="2">The sequence shown here is derived from an EMBL/GenBank/DDBJ whole genome shotgun (WGS) entry which is preliminary data.</text>
</comment>
<proteinExistence type="predicted"/>